<dbReference type="EMBL" id="FXXI01000011">
    <property type="protein sequence ID" value="SMS02664.1"/>
    <property type="molecule type" value="Genomic_DNA"/>
</dbReference>
<sequence>MYRCGQCRHFERAENHLKDLCGAWEQPTVATREACGFFIPKKPLRSDKSKVENLKLIP</sequence>
<dbReference type="Proteomes" id="UP000196125">
    <property type="component" value="Unassembled WGS sequence"/>
</dbReference>
<reference evidence="1 2" key="1">
    <citation type="submission" date="2017-05" db="EMBL/GenBank/DDBJ databases">
        <authorList>
            <person name="Song R."/>
            <person name="Chenine A.L."/>
            <person name="Ruprecht R.M."/>
        </authorList>
    </citation>
    <scope>NUCLEOTIDE SEQUENCE [LARGE SCALE GENOMIC DNA]</scope>
    <source>
        <strain evidence="1 2">CECT 7927</strain>
    </source>
</reference>
<protein>
    <submittedName>
        <fullName evidence="1">Uncharacterized protein</fullName>
    </submittedName>
</protein>
<dbReference type="AlphaFoldDB" id="A0A1Y6IYC3"/>
<evidence type="ECO:0000313" key="2">
    <source>
        <dbReference type="Proteomes" id="UP000196125"/>
    </source>
</evidence>
<proteinExistence type="predicted"/>
<name>A0A1Y6IYC3_9VIBR</name>
<accession>A0A1Y6IYC3</accession>
<organism evidence="1 2">
    <name type="scientific">Vibrio mangrovi</name>
    <dbReference type="NCBI Taxonomy" id="474394"/>
    <lineage>
        <taxon>Bacteria</taxon>
        <taxon>Pseudomonadati</taxon>
        <taxon>Pseudomonadota</taxon>
        <taxon>Gammaproteobacteria</taxon>
        <taxon>Vibrionales</taxon>
        <taxon>Vibrionaceae</taxon>
        <taxon>Vibrio</taxon>
    </lineage>
</organism>
<gene>
    <name evidence="1" type="ORF">VIM7927_03999</name>
</gene>
<dbReference type="OrthoDB" id="5880213at2"/>
<evidence type="ECO:0000313" key="1">
    <source>
        <dbReference type="EMBL" id="SMS02664.1"/>
    </source>
</evidence>